<gene>
    <name evidence="2" type="ORF">NDU88_004867</name>
</gene>
<evidence type="ECO:0000313" key="3">
    <source>
        <dbReference type="Proteomes" id="UP001066276"/>
    </source>
</evidence>
<feature type="region of interest" description="Disordered" evidence="1">
    <location>
        <begin position="1"/>
        <end position="93"/>
    </location>
</feature>
<accession>A0AAV7PH88</accession>
<feature type="compositionally biased region" description="Basic and acidic residues" evidence="1">
    <location>
        <begin position="31"/>
        <end position="40"/>
    </location>
</feature>
<dbReference type="EMBL" id="JANPWB010000011">
    <property type="protein sequence ID" value="KAJ1126460.1"/>
    <property type="molecule type" value="Genomic_DNA"/>
</dbReference>
<name>A0AAV7PH88_PLEWA</name>
<evidence type="ECO:0000313" key="2">
    <source>
        <dbReference type="EMBL" id="KAJ1126460.1"/>
    </source>
</evidence>
<evidence type="ECO:0000256" key="1">
    <source>
        <dbReference type="SAM" id="MobiDB-lite"/>
    </source>
</evidence>
<sequence>MLPATSPARTAKEQQDRRTQLAARPGSCRAGLRDEPDHPGLRSPCGAALQARGPGTEEDNSPRPRPLPRSHLALPQGARGATVQGAPGFHGSAHWTAAPREPFAIGTLRSLGRELGGIASLCDEVSCSGRPTFHPPQHEERRISALAPSARGAVQYNALCRLRSSESVLHSPTRRAFNTTIICS</sequence>
<feature type="compositionally biased region" description="Basic and acidic residues" evidence="1">
    <location>
        <begin position="10"/>
        <end position="19"/>
    </location>
</feature>
<dbReference type="Proteomes" id="UP001066276">
    <property type="component" value="Chromosome 7"/>
</dbReference>
<organism evidence="2 3">
    <name type="scientific">Pleurodeles waltl</name>
    <name type="common">Iberian ribbed newt</name>
    <dbReference type="NCBI Taxonomy" id="8319"/>
    <lineage>
        <taxon>Eukaryota</taxon>
        <taxon>Metazoa</taxon>
        <taxon>Chordata</taxon>
        <taxon>Craniata</taxon>
        <taxon>Vertebrata</taxon>
        <taxon>Euteleostomi</taxon>
        <taxon>Amphibia</taxon>
        <taxon>Batrachia</taxon>
        <taxon>Caudata</taxon>
        <taxon>Salamandroidea</taxon>
        <taxon>Salamandridae</taxon>
        <taxon>Pleurodelinae</taxon>
        <taxon>Pleurodeles</taxon>
    </lineage>
</organism>
<dbReference type="AlphaFoldDB" id="A0AAV7PH88"/>
<keyword evidence="3" id="KW-1185">Reference proteome</keyword>
<comment type="caution">
    <text evidence="2">The sequence shown here is derived from an EMBL/GenBank/DDBJ whole genome shotgun (WGS) entry which is preliminary data.</text>
</comment>
<proteinExistence type="predicted"/>
<reference evidence="2" key="1">
    <citation type="journal article" date="2022" name="bioRxiv">
        <title>Sequencing and chromosome-scale assembly of the giantPleurodeles waltlgenome.</title>
        <authorList>
            <person name="Brown T."/>
            <person name="Elewa A."/>
            <person name="Iarovenko S."/>
            <person name="Subramanian E."/>
            <person name="Araus A.J."/>
            <person name="Petzold A."/>
            <person name="Susuki M."/>
            <person name="Suzuki K.-i.T."/>
            <person name="Hayashi T."/>
            <person name="Toyoda A."/>
            <person name="Oliveira C."/>
            <person name="Osipova E."/>
            <person name="Leigh N.D."/>
            <person name="Simon A."/>
            <person name="Yun M.H."/>
        </authorList>
    </citation>
    <scope>NUCLEOTIDE SEQUENCE</scope>
    <source>
        <strain evidence="2">20211129_DDA</strain>
        <tissue evidence="2">Liver</tissue>
    </source>
</reference>
<protein>
    <submittedName>
        <fullName evidence="2">Uncharacterized protein</fullName>
    </submittedName>
</protein>